<dbReference type="Pfam" id="PF00102">
    <property type="entry name" value="Y_phosphatase"/>
    <property type="match status" value="3"/>
</dbReference>
<dbReference type="SMART" id="SM00194">
    <property type="entry name" value="PTPc"/>
    <property type="match status" value="1"/>
</dbReference>
<dbReference type="InterPro" id="IPR000387">
    <property type="entry name" value="Tyr_Pase_dom"/>
</dbReference>
<evidence type="ECO:0000256" key="4">
    <source>
        <dbReference type="ARBA" id="ARBA00022912"/>
    </source>
</evidence>
<feature type="coiled-coil region" evidence="6">
    <location>
        <begin position="606"/>
        <end position="640"/>
    </location>
</feature>
<dbReference type="AlphaFoldDB" id="A0A8X6MV19"/>
<keyword evidence="7" id="KW-0812">Transmembrane</keyword>
<dbReference type="InterPro" id="IPR029021">
    <property type="entry name" value="Prot-tyrosine_phosphatase-like"/>
</dbReference>
<gene>
    <name evidence="10" type="primary">PTPRT</name>
    <name evidence="10" type="ORF">NPIL_368452</name>
</gene>
<dbReference type="Pfam" id="PF13868">
    <property type="entry name" value="TPH"/>
    <property type="match status" value="1"/>
</dbReference>
<dbReference type="PANTHER" id="PTHR19134">
    <property type="entry name" value="RECEPTOR-TYPE TYROSINE-PROTEIN PHOSPHATASE"/>
    <property type="match status" value="1"/>
</dbReference>
<dbReference type="GO" id="GO:0048666">
    <property type="term" value="P:neuron development"/>
    <property type="evidence" value="ECO:0007669"/>
    <property type="project" value="UniProtKB-ARBA"/>
</dbReference>
<evidence type="ECO:0000313" key="10">
    <source>
        <dbReference type="EMBL" id="GFS79693.1"/>
    </source>
</evidence>
<reference evidence="10" key="1">
    <citation type="submission" date="2020-08" db="EMBL/GenBank/DDBJ databases">
        <title>Multicomponent nature underlies the extraordinary mechanical properties of spider dragline silk.</title>
        <authorList>
            <person name="Kono N."/>
            <person name="Nakamura H."/>
            <person name="Mori M."/>
            <person name="Yoshida Y."/>
            <person name="Ohtoshi R."/>
            <person name="Malay A.D."/>
            <person name="Moran D.A.P."/>
            <person name="Tomita M."/>
            <person name="Numata K."/>
            <person name="Arakawa K."/>
        </authorList>
    </citation>
    <scope>NUCLEOTIDE SEQUENCE</scope>
</reference>
<evidence type="ECO:0000256" key="3">
    <source>
        <dbReference type="ARBA" id="ARBA00022801"/>
    </source>
</evidence>
<dbReference type="InterPro" id="IPR043597">
    <property type="entry name" value="TPH_dom"/>
</dbReference>
<keyword evidence="5 6" id="KW-0175">Coiled coil</keyword>
<dbReference type="SMART" id="SM00404">
    <property type="entry name" value="PTPc_motif"/>
    <property type="match status" value="1"/>
</dbReference>
<evidence type="ECO:0000256" key="5">
    <source>
        <dbReference type="ARBA" id="ARBA00023054"/>
    </source>
</evidence>
<dbReference type="InterPro" id="IPR003595">
    <property type="entry name" value="Tyr_Pase_cat"/>
</dbReference>
<keyword evidence="10" id="KW-0675">Receptor</keyword>
<keyword evidence="3" id="KW-0378">Hydrolase</keyword>
<accession>A0A8X6MV19</accession>
<feature type="domain" description="Tyrosine-protein phosphatase" evidence="8">
    <location>
        <begin position="104"/>
        <end position="218"/>
    </location>
</feature>
<dbReference type="PROSITE" id="PS50056">
    <property type="entry name" value="TYR_PHOSPHATASE_2"/>
    <property type="match status" value="1"/>
</dbReference>
<dbReference type="Proteomes" id="UP000887013">
    <property type="component" value="Unassembled WGS sequence"/>
</dbReference>
<dbReference type="SUPFAM" id="SSF52799">
    <property type="entry name" value="(Phosphotyrosine protein) phosphatases II"/>
    <property type="match status" value="2"/>
</dbReference>
<evidence type="ECO:0000256" key="2">
    <source>
        <dbReference type="ARBA" id="ARBA00013064"/>
    </source>
</evidence>
<comment type="similarity">
    <text evidence="1">Belongs to the protein-tyrosine phosphatase family.</text>
</comment>
<evidence type="ECO:0000256" key="1">
    <source>
        <dbReference type="ARBA" id="ARBA00009580"/>
    </source>
</evidence>
<evidence type="ECO:0000256" key="7">
    <source>
        <dbReference type="SAM" id="Phobius"/>
    </source>
</evidence>
<organism evidence="10 11">
    <name type="scientific">Nephila pilipes</name>
    <name type="common">Giant wood spider</name>
    <name type="synonym">Nephila maculata</name>
    <dbReference type="NCBI Taxonomy" id="299642"/>
    <lineage>
        <taxon>Eukaryota</taxon>
        <taxon>Metazoa</taxon>
        <taxon>Ecdysozoa</taxon>
        <taxon>Arthropoda</taxon>
        <taxon>Chelicerata</taxon>
        <taxon>Arachnida</taxon>
        <taxon>Araneae</taxon>
        <taxon>Araneomorphae</taxon>
        <taxon>Entelegynae</taxon>
        <taxon>Araneoidea</taxon>
        <taxon>Nephilidae</taxon>
        <taxon>Nephila</taxon>
    </lineage>
</organism>
<feature type="domain" description="Tyrosine specific protein phosphatases" evidence="9">
    <location>
        <begin position="157"/>
        <end position="209"/>
    </location>
</feature>
<dbReference type="PANTHER" id="PTHR19134:SF562">
    <property type="entry name" value="PROTEIN-TYROSINE-PHOSPHATASE"/>
    <property type="match status" value="1"/>
</dbReference>
<keyword evidence="4" id="KW-0904">Protein phosphatase</keyword>
<name>A0A8X6MV19_NEPPI</name>
<dbReference type="EC" id="3.1.3.48" evidence="2"/>
<comment type="caution">
    <text evidence="10">The sequence shown here is derived from an EMBL/GenBank/DDBJ whole genome shotgun (WGS) entry which is preliminary data.</text>
</comment>
<dbReference type="PROSITE" id="PS00383">
    <property type="entry name" value="TYR_PHOSPHATASE_1"/>
    <property type="match status" value="1"/>
</dbReference>
<proteinExistence type="inferred from homology"/>
<dbReference type="InterPro" id="IPR050348">
    <property type="entry name" value="Protein-Tyr_Phosphatase"/>
</dbReference>
<keyword evidence="7" id="KW-0472">Membrane</keyword>
<evidence type="ECO:0000256" key="6">
    <source>
        <dbReference type="SAM" id="Coils"/>
    </source>
</evidence>
<sequence length="911" mass="107693">MTLEIEDYDAPLGAERQYIVKLEDLEHYVKILSESKGFKEQYDMLRPGPQKACVVGMKPENKPKNRYPDLLPYDDSRVVLQKYKNDPNSDYINASYVDISNYIFHVTGWSVSAVLFANISILLGLIMVYQHNHLLLLMLDMNPSVFKRCNKMDAMGLHCSAGVGRSGTVMLLDSALEMSITEGKVDILGILYRMRQQRVNLIETVEQYAFVYRALVEYHFGDISCKPANEMVLYFNKLRQLDPDAKKTGLELQFEKLRKLENPYFQQKCLTALTPNNKNKNRDPYILPPDDGRPVLKTSPPSNYINAIYAYHYGVQNHFVVTQYPLPNTVADFWQLLWDTGSSSIVVLNEISNKDEDDIWNFLWHPIRKSFDMVSPYLKTGNRVKKFLSHNSMENDPFKKRYPIKDQKRILLLSKEEINKIVDHAEELQKEEVKQKDAIEKYKKKVQGNKELIASFSQRKEPGSELRKKQFDLGTKFAKIELDRESRIEARKNLVLDQAYKRLFEQTDRVKYFKTAKNFDEMMKERDDQMETKLSHRDNQLKYDTEFLLKMLRDIDQYHYEEREQEKVKQRNKKQNAENLWKQRNELEQKKKVEKWEHLRNGYLLRDEDEQDVAKSEQKVRDEKEKVRKYKETLDHQVEDKEALFDIQQRLEKAEDIKAKLFNDAKREMTLEHKKIKEHIDKEKRDRKLNVANTINNEGAILKAKEAANLQKAVLEAEEKAQEENVMKQLKKSEDLEAFKKFYEQNVEAKEKRKYDERLKDYQEGRRIADNVDRLQKIEDAKMQNHGHLEKEVQHMQMHQIAKRQADKKDEEIEAMKDYMNHMRSLDNEEEMFQKYAQMEIENCEARGIDTYAMRRAARPGIECGNGPLFKNRGHIRPKYYASVWNPDDLTHIPQNQTLADTKSRLGFMLH</sequence>
<dbReference type="Gene3D" id="3.90.190.10">
    <property type="entry name" value="Protein tyrosine phosphatase superfamily"/>
    <property type="match status" value="3"/>
</dbReference>
<feature type="coiled-coil region" evidence="6">
    <location>
        <begin position="411"/>
        <end position="445"/>
    </location>
</feature>
<dbReference type="EMBL" id="BMAW01051316">
    <property type="protein sequence ID" value="GFS79693.1"/>
    <property type="molecule type" value="Genomic_DNA"/>
</dbReference>
<evidence type="ECO:0000259" key="9">
    <source>
        <dbReference type="PROSITE" id="PS50056"/>
    </source>
</evidence>
<keyword evidence="7" id="KW-1133">Transmembrane helix</keyword>
<evidence type="ECO:0000259" key="8">
    <source>
        <dbReference type="PROSITE" id="PS50055"/>
    </source>
</evidence>
<protein>
    <recommendedName>
        <fullName evidence="2">protein-tyrosine-phosphatase</fullName>
        <ecNumber evidence="2">3.1.3.48</ecNumber>
    </recommendedName>
</protein>
<dbReference type="InterPro" id="IPR016130">
    <property type="entry name" value="Tyr_Pase_AS"/>
</dbReference>
<dbReference type="GO" id="GO:0004725">
    <property type="term" value="F:protein tyrosine phosphatase activity"/>
    <property type="evidence" value="ECO:0007669"/>
    <property type="project" value="InterPro"/>
</dbReference>
<dbReference type="OrthoDB" id="6432784at2759"/>
<feature type="domain" description="Tyrosine-protein phosphatase" evidence="8">
    <location>
        <begin position="38"/>
        <end position="98"/>
    </location>
</feature>
<feature type="coiled-coil region" evidence="6">
    <location>
        <begin position="666"/>
        <end position="753"/>
    </location>
</feature>
<evidence type="ECO:0000313" key="11">
    <source>
        <dbReference type="Proteomes" id="UP000887013"/>
    </source>
</evidence>
<feature type="domain" description="Tyrosine-protein phosphatase" evidence="8">
    <location>
        <begin position="250"/>
        <end position="360"/>
    </location>
</feature>
<dbReference type="InterPro" id="IPR000242">
    <property type="entry name" value="PTP_cat"/>
</dbReference>
<dbReference type="PROSITE" id="PS50055">
    <property type="entry name" value="TYR_PHOSPHATASE_PTP"/>
    <property type="match status" value="3"/>
</dbReference>
<keyword evidence="11" id="KW-1185">Reference proteome</keyword>
<feature type="transmembrane region" description="Helical" evidence="7">
    <location>
        <begin position="102"/>
        <end position="129"/>
    </location>
</feature>